<dbReference type="Gene3D" id="3.40.50.450">
    <property type="match status" value="1"/>
</dbReference>
<sequence>MKIYISGKITGDAHYKEKFSAAANEMEQVGHIALNPANNPDGLRPVDYMRICFAMMEAADAVMFLPDYKESKGAMLEYAWCKYVGKPIIFAEGATE</sequence>
<dbReference type="GeneID" id="93228141"/>
<reference evidence="1 2" key="1">
    <citation type="submission" date="2018-04" db="EMBL/GenBank/DDBJ databases">
        <title>Genomic Encyclopedia of Type Strains, Phase IV (KMG-IV): sequencing the most valuable type-strain genomes for metagenomic binning, comparative biology and taxonomic classification.</title>
        <authorList>
            <person name="Goeker M."/>
        </authorList>
    </citation>
    <scope>NUCLEOTIDE SEQUENCE [LARGE SCALE GENOMIC DNA]</scope>
    <source>
        <strain evidence="1 2">DSM 26588</strain>
    </source>
</reference>
<dbReference type="AlphaFoldDB" id="A0A2U1CFB7"/>
<dbReference type="Pfam" id="PF14359">
    <property type="entry name" value="DUF4406"/>
    <property type="match status" value="1"/>
</dbReference>
<dbReference type="EMBL" id="QEKK01000001">
    <property type="protein sequence ID" value="PVY59606.1"/>
    <property type="molecule type" value="Genomic_DNA"/>
</dbReference>
<dbReference type="Proteomes" id="UP000245778">
    <property type="component" value="Unassembled WGS sequence"/>
</dbReference>
<dbReference type="SUPFAM" id="SSF52309">
    <property type="entry name" value="N-(deoxy)ribosyltransferase-like"/>
    <property type="match status" value="1"/>
</dbReference>
<gene>
    <name evidence="1" type="ORF">C7373_101120</name>
</gene>
<protein>
    <submittedName>
        <fullName evidence="1">Uncharacterized protein DUF4406</fullName>
    </submittedName>
</protein>
<proteinExistence type="predicted"/>
<evidence type="ECO:0000313" key="2">
    <source>
        <dbReference type="Proteomes" id="UP000245778"/>
    </source>
</evidence>
<name>A0A2U1CFB7_9FIRM</name>
<evidence type="ECO:0000313" key="1">
    <source>
        <dbReference type="EMBL" id="PVY59606.1"/>
    </source>
</evidence>
<accession>A0A2U1CFB7</accession>
<dbReference type="InterPro" id="IPR025518">
    <property type="entry name" value="DUF4406"/>
</dbReference>
<comment type="caution">
    <text evidence="1">The sequence shown here is derived from an EMBL/GenBank/DDBJ whole genome shotgun (WGS) entry which is preliminary data.</text>
</comment>
<dbReference type="RefSeq" id="WP_165366536.1">
    <property type="nucleotide sequence ID" value="NZ_CP011524.1"/>
</dbReference>
<organism evidence="1 2">
    <name type="scientific">Intestinimonas butyriciproducens</name>
    <dbReference type="NCBI Taxonomy" id="1297617"/>
    <lineage>
        <taxon>Bacteria</taxon>
        <taxon>Bacillati</taxon>
        <taxon>Bacillota</taxon>
        <taxon>Clostridia</taxon>
        <taxon>Eubacteriales</taxon>
        <taxon>Intestinimonas</taxon>
    </lineage>
</organism>